<dbReference type="Gene3D" id="1.20.120.1760">
    <property type="match status" value="1"/>
</dbReference>
<dbReference type="InterPro" id="IPR043130">
    <property type="entry name" value="CDP-OH_PTrfase_TM_dom"/>
</dbReference>
<dbReference type="AlphaFoldDB" id="A0A382KSH0"/>
<evidence type="ECO:0000313" key="2">
    <source>
        <dbReference type="EMBL" id="SVC27420.1"/>
    </source>
</evidence>
<evidence type="ECO:0008006" key="3">
    <source>
        <dbReference type="Google" id="ProtNLM"/>
    </source>
</evidence>
<organism evidence="2">
    <name type="scientific">marine metagenome</name>
    <dbReference type="NCBI Taxonomy" id="408172"/>
    <lineage>
        <taxon>unclassified sequences</taxon>
        <taxon>metagenomes</taxon>
        <taxon>ecological metagenomes</taxon>
    </lineage>
</organism>
<evidence type="ECO:0000256" key="1">
    <source>
        <dbReference type="SAM" id="Phobius"/>
    </source>
</evidence>
<accession>A0A382KSH0</accession>
<keyword evidence="1" id="KW-0812">Transmembrane</keyword>
<reference evidence="2" key="1">
    <citation type="submission" date="2018-05" db="EMBL/GenBank/DDBJ databases">
        <authorList>
            <person name="Lanie J.A."/>
            <person name="Ng W.-L."/>
            <person name="Kazmierczak K.M."/>
            <person name="Andrzejewski T.M."/>
            <person name="Davidsen T.M."/>
            <person name="Wayne K.J."/>
            <person name="Tettelin H."/>
            <person name="Glass J.I."/>
            <person name="Rusch D."/>
            <person name="Podicherti R."/>
            <person name="Tsui H.-C.T."/>
            <person name="Winkler M.E."/>
        </authorList>
    </citation>
    <scope>NUCLEOTIDE SEQUENCE</scope>
</reference>
<feature type="non-terminal residue" evidence="2">
    <location>
        <position position="100"/>
    </location>
</feature>
<proteinExistence type="predicted"/>
<feature type="transmembrane region" description="Helical" evidence="1">
    <location>
        <begin position="30"/>
        <end position="49"/>
    </location>
</feature>
<dbReference type="GO" id="GO:0016020">
    <property type="term" value="C:membrane"/>
    <property type="evidence" value="ECO:0007669"/>
    <property type="project" value="InterPro"/>
</dbReference>
<dbReference type="InterPro" id="IPR000462">
    <property type="entry name" value="CDP-OH_P_trans"/>
</dbReference>
<dbReference type="EMBL" id="UINC01082551">
    <property type="protein sequence ID" value="SVC27420.1"/>
    <property type="molecule type" value="Genomic_DNA"/>
</dbReference>
<keyword evidence="1" id="KW-0472">Membrane</keyword>
<sequence>MLDGHWRDVVDRGLVPIGRSLHRTGITADVVTIIGIVMAGAASVCIGLGEMRLGFLLLVLTGVPDALDGAVAKAAGSSSSRGAYFDSVADRLTDALLFGG</sequence>
<name>A0A382KSH0_9ZZZZ</name>
<protein>
    <recommendedName>
        <fullName evidence="3">CDP-alcohol phosphatidyltransferase C-terminal domain-containing protein</fullName>
    </recommendedName>
</protein>
<keyword evidence="1" id="KW-1133">Transmembrane helix</keyword>
<dbReference type="GO" id="GO:0016780">
    <property type="term" value="F:phosphotransferase activity, for other substituted phosphate groups"/>
    <property type="evidence" value="ECO:0007669"/>
    <property type="project" value="InterPro"/>
</dbReference>
<dbReference type="GO" id="GO:0008654">
    <property type="term" value="P:phospholipid biosynthetic process"/>
    <property type="evidence" value="ECO:0007669"/>
    <property type="project" value="InterPro"/>
</dbReference>
<gene>
    <name evidence="2" type="ORF">METZ01_LOCUS280274</name>
</gene>
<dbReference type="Pfam" id="PF01066">
    <property type="entry name" value="CDP-OH_P_transf"/>
    <property type="match status" value="1"/>
</dbReference>